<sequence length="289" mass="30795">MPTLLAMTNLSRSLSHTFAVFLFALIFSCADAATSNLFGPSTAITSRYWDCCKPSCGWADKAGFVDKSPVQSCDINQNPLLDNSQGTGCNGGHAFGCPTNAPWAVNDTFSYGFVGTFLVGGDESSWCCSCYQLNFTSGAVKGKSMIVQASNTNYDSPNANVFTLGIPGGNTSYAGACGIEYSVSDSVFGTKNVGLLNRADCDNLPAALKPGCQWRFDWFNDAEGPNVEYKRVTCPKVLTDITKCKREDDDKVEADAIKANSPSAASTLPSMVPTAISALLMWCMLQTLG</sequence>
<dbReference type="AlphaFoldDB" id="A0A1B8GP28"/>
<evidence type="ECO:0000256" key="6">
    <source>
        <dbReference type="ARBA" id="ARBA00023277"/>
    </source>
</evidence>
<dbReference type="EMBL" id="KV460221">
    <property type="protein sequence ID" value="OBT97587.1"/>
    <property type="molecule type" value="Genomic_DNA"/>
</dbReference>
<dbReference type="Proteomes" id="UP000091956">
    <property type="component" value="Unassembled WGS sequence"/>
</dbReference>
<dbReference type="GO" id="GO:0008810">
    <property type="term" value="F:cellulase activity"/>
    <property type="evidence" value="ECO:0007669"/>
    <property type="project" value="UniProtKB-EC"/>
</dbReference>
<reference evidence="11 12" key="1">
    <citation type="submission" date="2016-03" db="EMBL/GenBank/DDBJ databases">
        <title>Comparative genomics of Pseudogymnoascus destructans, the fungus causing white-nose syndrome of bats.</title>
        <authorList>
            <person name="Palmer J.M."/>
            <person name="Drees K.P."/>
            <person name="Foster J.T."/>
            <person name="Lindner D.L."/>
        </authorList>
    </citation>
    <scope>NUCLEOTIDE SEQUENCE [LARGE SCALE GENOMIC DNA]</scope>
    <source>
        <strain evidence="11 12">UAMH 10579</strain>
    </source>
</reference>
<dbReference type="RefSeq" id="XP_018131320.1">
    <property type="nucleotide sequence ID" value="XM_018273985.2"/>
</dbReference>
<reference evidence="12" key="2">
    <citation type="journal article" date="2018" name="Nat. Commun.">
        <title>Extreme sensitivity to ultraviolet light in the fungal pathogen causing white-nose syndrome of bats.</title>
        <authorList>
            <person name="Palmer J.M."/>
            <person name="Drees K.P."/>
            <person name="Foster J.T."/>
            <person name="Lindner D.L."/>
        </authorList>
    </citation>
    <scope>NUCLEOTIDE SEQUENCE [LARGE SCALE GENOMIC DNA]</scope>
    <source>
        <strain evidence="12">UAMH 10579</strain>
    </source>
</reference>
<evidence type="ECO:0000256" key="7">
    <source>
        <dbReference type="ARBA" id="ARBA00023295"/>
    </source>
</evidence>
<keyword evidence="6" id="KW-0119">Carbohydrate metabolism</keyword>
<evidence type="ECO:0000256" key="3">
    <source>
        <dbReference type="ARBA" id="ARBA00012601"/>
    </source>
</evidence>
<proteinExistence type="inferred from homology"/>
<keyword evidence="4" id="KW-0378">Hydrolase</keyword>
<comment type="catalytic activity">
    <reaction evidence="1">
        <text>Endohydrolysis of (1-&gt;4)-beta-D-glucosidic linkages in cellulose, lichenin and cereal beta-D-glucans.</text>
        <dbReference type="EC" id="3.2.1.4"/>
    </reaction>
</comment>
<dbReference type="GeneID" id="28837899"/>
<accession>A0A1B8GP28</accession>
<evidence type="ECO:0000259" key="10">
    <source>
        <dbReference type="Pfam" id="PF02015"/>
    </source>
</evidence>
<feature type="signal peptide" evidence="9">
    <location>
        <begin position="1"/>
        <end position="32"/>
    </location>
</feature>
<dbReference type="Gene3D" id="2.40.40.10">
    <property type="entry name" value="RlpA-like domain"/>
    <property type="match status" value="1"/>
</dbReference>
<feature type="chain" id="PRO_5008608792" description="cellulase" evidence="9">
    <location>
        <begin position="33"/>
        <end position="289"/>
    </location>
</feature>
<evidence type="ECO:0000313" key="12">
    <source>
        <dbReference type="Proteomes" id="UP000091956"/>
    </source>
</evidence>
<comment type="similarity">
    <text evidence="2">Belongs to the glycosyl hydrolase 45 (cellulase K) family.</text>
</comment>
<evidence type="ECO:0000256" key="8">
    <source>
        <dbReference type="ARBA" id="ARBA00023326"/>
    </source>
</evidence>
<dbReference type="InterPro" id="IPR000334">
    <property type="entry name" value="Glyco_hydro_45"/>
</dbReference>
<dbReference type="STRING" id="342668.A0A1B8GP28"/>
<evidence type="ECO:0000256" key="2">
    <source>
        <dbReference type="ARBA" id="ARBA00007793"/>
    </source>
</evidence>
<gene>
    <name evidence="11" type="ORF">VE01_04513</name>
</gene>
<dbReference type="PANTHER" id="PTHR39730:SF1">
    <property type="entry name" value="ENDOGLUCANASE 1"/>
    <property type="match status" value="1"/>
</dbReference>
<keyword evidence="9" id="KW-0732">Signal</keyword>
<dbReference type="OrthoDB" id="10035502at2759"/>
<keyword evidence="8" id="KW-0624">Polysaccharide degradation</keyword>
<name>A0A1B8GP28_9PEZI</name>
<dbReference type="PANTHER" id="PTHR39730">
    <property type="entry name" value="ENDOGLUCANASE 1"/>
    <property type="match status" value="1"/>
</dbReference>
<keyword evidence="12" id="KW-1185">Reference proteome</keyword>
<evidence type="ECO:0000256" key="4">
    <source>
        <dbReference type="ARBA" id="ARBA00022801"/>
    </source>
</evidence>
<evidence type="ECO:0000313" key="11">
    <source>
        <dbReference type="EMBL" id="OBT97587.1"/>
    </source>
</evidence>
<evidence type="ECO:0000256" key="9">
    <source>
        <dbReference type="SAM" id="SignalP"/>
    </source>
</evidence>
<evidence type="ECO:0000256" key="5">
    <source>
        <dbReference type="ARBA" id="ARBA00023001"/>
    </source>
</evidence>
<dbReference type="InterPro" id="IPR036908">
    <property type="entry name" value="RlpA-like_sf"/>
</dbReference>
<organism evidence="11 12">
    <name type="scientific">Pseudogymnoascus verrucosus</name>
    <dbReference type="NCBI Taxonomy" id="342668"/>
    <lineage>
        <taxon>Eukaryota</taxon>
        <taxon>Fungi</taxon>
        <taxon>Dikarya</taxon>
        <taxon>Ascomycota</taxon>
        <taxon>Pezizomycotina</taxon>
        <taxon>Leotiomycetes</taxon>
        <taxon>Thelebolales</taxon>
        <taxon>Thelebolaceae</taxon>
        <taxon>Pseudogymnoascus</taxon>
    </lineage>
</organism>
<dbReference type="GO" id="GO:0030245">
    <property type="term" value="P:cellulose catabolic process"/>
    <property type="evidence" value="ECO:0007669"/>
    <property type="project" value="UniProtKB-KW"/>
</dbReference>
<feature type="domain" description="Glycosyl hydrolases family 45 active site" evidence="10">
    <location>
        <begin position="45"/>
        <end position="245"/>
    </location>
</feature>
<dbReference type="Pfam" id="PF02015">
    <property type="entry name" value="Glyco_hydro_45"/>
    <property type="match status" value="1"/>
</dbReference>
<dbReference type="InterPro" id="IPR052288">
    <property type="entry name" value="GH45_Enzymes"/>
</dbReference>
<dbReference type="SUPFAM" id="SSF50685">
    <property type="entry name" value="Barwin-like endoglucanases"/>
    <property type="match status" value="1"/>
</dbReference>
<protein>
    <recommendedName>
        <fullName evidence="3">cellulase</fullName>
        <ecNumber evidence="3">3.2.1.4</ecNumber>
    </recommendedName>
</protein>
<evidence type="ECO:0000256" key="1">
    <source>
        <dbReference type="ARBA" id="ARBA00000966"/>
    </source>
</evidence>
<dbReference type="EC" id="3.2.1.4" evidence="3"/>
<keyword evidence="5" id="KW-0136">Cellulose degradation</keyword>
<keyword evidence="7" id="KW-0326">Glycosidase</keyword>